<evidence type="ECO:0000256" key="1">
    <source>
        <dbReference type="SAM" id="Phobius"/>
    </source>
</evidence>
<dbReference type="Proteomes" id="UP000294813">
    <property type="component" value="Unassembled WGS sequence"/>
</dbReference>
<dbReference type="OrthoDB" id="482433at2"/>
<reference evidence="2 3" key="1">
    <citation type="submission" date="2019-03" db="EMBL/GenBank/DDBJ databases">
        <title>Genomic Encyclopedia of Type Strains, Phase IV (KMG-IV): sequencing the most valuable type-strain genomes for metagenomic binning, comparative biology and taxonomic classification.</title>
        <authorList>
            <person name="Goeker M."/>
        </authorList>
    </citation>
    <scope>NUCLEOTIDE SEQUENCE [LARGE SCALE GENOMIC DNA]</scope>
    <source>
        <strain evidence="2 3">DSM 11170</strain>
    </source>
</reference>
<keyword evidence="1" id="KW-0812">Transmembrane</keyword>
<accession>A0A4R2RZS6</accession>
<keyword evidence="3" id="KW-1185">Reference proteome</keyword>
<proteinExistence type="predicted"/>
<sequence>MIRKGLLFLAWVALIGYAVWLAPSQGNEFQLVVDLLTLRWDDYNPLVIAVFQSLGLFPLMLAAVVLFDRREQDVPAWPFVALSFVLGGFALLPYFVLRQEGYTFLGKRRGWVRWLDSRILGALTLVAAAVLSVYGLIWGDWSAYLTEFRQNGLVHIMSIDFFVLQFLFALTLSDDMMRRGYWNGATYWMACLLPFVGPALYLTIRPPLLIERRVWN</sequence>
<feature type="transmembrane region" description="Helical" evidence="1">
    <location>
        <begin position="153"/>
        <end position="173"/>
    </location>
</feature>
<feature type="transmembrane region" description="Helical" evidence="1">
    <location>
        <begin position="45"/>
        <end position="67"/>
    </location>
</feature>
<dbReference type="AlphaFoldDB" id="A0A4R2RZS6"/>
<comment type="caution">
    <text evidence="2">The sequence shown here is derived from an EMBL/GenBank/DDBJ whole genome shotgun (WGS) entry which is preliminary data.</text>
</comment>
<evidence type="ECO:0008006" key="4">
    <source>
        <dbReference type="Google" id="ProtNLM"/>
    </source>
</evidence>
<dbReference type="RefSeq" id="WP_131917846.1">
    <property type="nucleotide sequence ID" value="NZ_JAOQNU010000002.1"/>
</dbReference>
<dbReference type="PANTHER" id="PTHR36009:SF3">
    <property type="entry name" value="TRANSMEMBRANE PROTEIN"/>
    <property type="match status" value="1"/>
</dbReference>
<organism evidence="2 3">
    <name type="scientific">Heliophilum fasciatum</name>
    <dbReference type="NCBI Taxonomy" id="35700"/>
    <lineage>
        <taxon>Bacteria</taxon>
        <taxon>Bacillati</taxon>
        <taxon>Bacillota</taxon>
        <taxon>Clostridia</taxon>
        <taxon>Eubacteriales</taxon>
        <taxon>Heliobacteriaceae</taxon>
        <taxon>Heliophilum</taxon>
    </lineage>
</organism>
<dbReference type="EMBL" id="SLXT01000002">
    <property type="protein sequence ID" value="TCP68639.1"/>
    <property type="molecule type" value="Genomic_DNA"/>
</dbReference>
<protein>
    <recommendedName>
        <fullName evidence="4">DUF2834 domain-containing protein</fullName>
    </recommendedName>
</protein>
<keyword evidence="1" id="KW-1133">Transmembrane helix</keyword>
<gene>
    <name evidence="2" type="ORF">EDD73_10234</name>
</gene>
<name>A0A4R2RZS6_9FIRM</name>
<keyword evidence="1" id="KW-0472">Membrane</keyword>
<evidence type="ECO:0000313" key="3">
    <source>
        <dbReference type="Proteomes" id="UP000294813"/>
    </source>
</evidence>
<feature type="transmembrane region" description="Helical" evidence="1">
    <location>
        <begin position="185"/>
        <end position="204"/>
    </location>
</feature>
<dbReference type="PANTHER" id="PTHR36009">
    <property type="match status" value="1"/>
</dbReference>
<feature type="transmembrane region" description="Helical" evidence="1">
    <location>
        <begin position="79"/>
        <end position="97"/>
    </location>
</feature>
<feature type="transmembrane region" description="Helical" evidence="1">
    <location>
        <begin position="117"/>
        <end position="141"/>
    </location>
</feature>
<evidence type="ECO:0000313" key="2">
    <source>
        <dbReference type="EMBL" id="TCP68639.1"/>
    </source>
</evidence>